<evidence type="ECO:0000313" key="1">
    <source>
        <dbReference type="EMBL" id="MEE6259149.1"/>
    </source>
</evidence>
<evidence type="ECO:0000313" key="2">
    <source>
        <dbReference type="Proteomes" id="UP001332243"/>
    </source>
</evidence>
<dbReference type="Gene3D" id="1.10.260.40">
    <property type="entry name" value="lambda repressor-like DNA-binding domains"/>
    <property type="match status" value="1"/>
</dbReference>
<comment type="caution">
    <text evidence="1">The sequence shown here is derived from an EMBL/GenBank/DDBJ whole genome shotgun (WGS) entry which is preliminary data.</text>
</comment>
<keyword evidence="2" id="KW-1185">Reference proteome</keyword>
<dbReference type="EMBL" id="JAZGQK010000009">
    <property type="protein sequence ID" value="MEE6259149.1"/>
    <property type="molecule type" value="Genomic_DNA"/>
</dbReference>
<gene>
    <name evidence="1" type="ORF">V1633_11705</name>
</gene>
<dbReference type="RefSeq" id="WP_331214280.1">
    <property type="nucleotide sequence ID" value="NZ_JAZGQK010000009.1"/>
</dbReference>
<dbReference type="SUPFAM" id="SSF47413">
    <property type="entry name" value="lambda repressor-like DNA-binding domains"/>
    <property type="match status" value="1"/>
</dbReference>
<dbReference type="Pfam" id="PF13560">
    <property type="entry name" value="HTH_31"/>
    <property type="match status" value="1"/>
</dbReference>
<sequence length="143" mass="15403">MANEEATRRIRLGQLVRQARHQAGETIDGVAARAKMSPVTWRNVEAGVRVKSFSLGKVEKALGWQPGAIEDYLATGEEPGGPGRSEELIDWVLGLDRPDSLKVIIIRALRQGGDPIDAVLHGTASSAEKVAAIETLREGGARR</sequence>
<dbReference type="InterPro" id="IPR010982">
    <property type="entry name" value="Lambda_DNA-bd_dom_sf"/>
</dbReference>
<dbReference type="Proteomes" id="UP001332243">
    <property type="component" value="Unassembled WGS sequence"/>
</dbReference>
<protein>
    <submittedName>
        <fullName evidence="1">Helix-turn-helix transcriptional regulator</fullName>
    </submittedName>
</protein>
<proteinExistence type="predicted"/>
<accession>A0ABU7RSD9</accession>
<organism evidence="1 2">
    <name type="scientific">Plantactinospora sonchi</name>
    <dbReference type="NCBI Taxonomy" id="1544735"/>
    <lineage>
        <taxon>Bacteria</taxon>
        <taxon>Bacillati</taxon>
        <taxon>Actinomycetota</taxon>
        <taxon>Actinomycetes</taxon>
        <taxon>Micromonosporales</taxon>
        <taxon>Micromonosporaceae</taxon>
        <taxon>Plantactinospora</taxon>
    </lineage>
</organism>
<reference evidence="1 2" key="1">
    <citation type="submission" date="2024-01" db="EMBL/GenBank/DDBJ databases">
        <title>Genome insights into Plantactinospora sonchi sp. nov.</title>
        <authorList>
            <person name="Wang L."/>
        </authorList>
    </citation>
    <scope>NUCLEOTIDE SEQUENCE [LARGE SCALE GENOMIC DNA]</scope>
    <source>
        <strain evidence="1 2">NEAU-QY2</strain>
    </source>
</reference>
<name>A0ABU7RSD9_9ACTN</name>